<feature type="non-terminal residue" evidence="2">
    <location>
        <position position="109"/>
    </location>
</feature>
<evidence type="ECO:0000313" key="2">
    <source>
        <dbReference type="EMBL" id="KAJ9582223.1"/>
    </source>
</evidence>
<comment type="caution">
    <text evidence="2">The sequence shown here is derived from an EMBL/GenBank/DDBJ whole genome shotgun (WGS) entry which is preliminary data.</text>
</comment>
<dbReference type="Gene3D" id="3.60.20.40">
    <property type="match status" value="1"/>
</dbReference>
<sequence>MNPSALNTQGRRKQESKQSEETGYERLVLEKKKITDRLKIEVRSKTQVMIRNLWLGNSVKEAIDARRVHHQLMPNTLEYEYGMLNIKLPGNQSYHHVCCPSYVGFSQLL</sequence>
<keyword evidence="3" id="KW-1185">Reference proteome</keyword>
<reference evidence="2" key="2">
    <citation type="submission" date="2023-05" db="EMBL/GenBank/DDBJ databases">
        <authorList>
            <person name="Fouks B."/>
        </authorList>
    </citation>
    <scope>NUCLEOTIDE SEQUENCE</scope>
    <source>
        <strain evidence="2">Stay&amp;Tobe</strain>
        <tissue evidence="2">Testes</tissue>
    </source>
</reference>
<proteinExistence type="predicted"/>
<evidence type="ECO:0000256" key="1">
    <source>
        <dbReference type="SAM" id="MobiDB-lite"/>
    </source>
</evidence>
<evidence type="ECO:0000313" key="3">
    <source>
        <dbReference type="Proteomes" id="UP001233999"/>
    </source>
</evidence>
<dbReference type="SUPFAM" id="SSF56235">
    <property type="entry name" value="N-terminal nucleophile aminohydrolases (Ntn hydrolases)"/>
    <property type="match status" value="1"/>
</dbReference>
<accession>A0AAD8E9L8</accession>
<reference evidence="2" key="1">
    <citation type="journal article" date="2023" name="IScience">
        <title>Live-bearing cockroach genome reveals convergent evolutionary mechanisms linked to viviparity in insects and beyond.</title>
        <authorList>
            <person name="Fouks B."/>
            <person name="Harrison M.C."/>
            <person name="Mikhailova A.A."/>
            <person name="Marchal E."/>
            <person name="English S."/>
            <person name="Carruthers M."/>
            <person name="Jennings E.C."/>
            <person name="Chiamaka E.L."/>
            <person name="Frigard R.A."/>
            <person name="Pippel M."/>
            <person name="Attardo G.M."/>
            <person name="Benoit J.B."/>
            <person name="Bornberg-Bauer E."/>
            <person name="Tobe S.S."/>
        </authorList>
    </citation>
    <scope>NUCLEOTIDE SEQUENCE</scope>
    <source>
        <strain evidence="2">Stay&amp;Tobe</strain>
    </source>
</reference>
<dbReference type="Proteomes" id="UP001233999">
    <property type="component" value="Unassembled WGS sequence"/>
</dbReference>
<dbReference type="AlphaFoldDB" id="A0AAD8E9L8"/>
<dbReference type="InterPro" id="IPR029055">
    <property type="entry name" value="Ntn_hydrolases_N"/>
</dbReference>
<dbReference type="Pfam" id="PF01019">
    <property type="entry name" value="G_glu_transpept"/>
    <property type="match status" value="1"/>
</dbReference>
<feature type="compositionally biased region" description="Basic and acidic residues" evidence="1">
    <location>
        <begin position="12"/>
        <end position="23"/>
    </location>
</feature>
<dbReference type="EMBL" id="JASPKZ010007816">
    <property type="protein sequence ID" value="KAJ9582223.1"/>
    <property type="molecule type" value="Genomic_DNA"/>
</dbReference>
<dbReference type="InterPro" id="IPR043137">
    <property type="entry name" value="GGT_ssub_C"/>
</dbReference>
<organism evidence="2 3">
    <name type="scientific">Diploptera punctata</name>
    <name type="common">Pacific beetle cockroach</name>
    <dbReference type="NCBI Taxonomy" id="6984"/>
    <lineage>
        <taxon>Eukaryota</taxon>
        <taxon>Metazoa</taxon>
        <taxon>Ecdysozoa</taxon>
        <taxon>Arthropoda</taxon>
        <taxon>Hexapoda</taxon>
        <taxon>Insecta</taxon>
        <taxon>Pterygota</taxon>
        <taxon>Neoptera</taxon>
        <taxon>Polyneoptera</taxon>
        <taxon>Dictyoptera</taxon>
        <taxon>Blattodea</taxon>
        <taxon>Blaberoidea</taxon>
        <taxon>Blaberidae</taxon>
        <taxon>Diplopterinae</taxon>
        <taxon>Diploptera</taxon>
    </lineage>
</organism>
<name>A0AAD8E9L8_DIPPU</name>
<gene>
    <name evidence="2" type="ORF">L9F63_003433</name>
</gene>
<feature type="region of interest" description="Disordered" evidence="1">
    <location>
        <begin position="1"/>
        <end position="23"/>
    </location>
</feature>
<protein>
    <submittedName>
        <fullName evidence="2">Uncharacterized protein</fullName>
    </submittedName>
</protein>